<name>A0A3G4VIQ9_9VIBR</name>
<dbReference type="Gene3D" id="2.60.40.10">
    <property type="entry name" value="Immunoglobulins"/>
    <property type="match status" value="2"/>
</dbReference>
<dbReference type="InterPro" id="IPR013783">
    <property type="entry name" value="Ig-like_fold"/>
</dbReference>
<evidence type="ECO:0000313" key="2">
    <source>
        <dbReference type="EMBL" id="AYV24694.1"/>
    </source>
</evidence>
<dbReference type="PROSITE" id="PS00330">
    <property type="entry name" value="HEMOLYSIN_CALCIUM"/>
    <property type="match status" value="1"/>
</dbReference>
<dbReference type="Proteomes" id="UP000279760">
    <property type="component" value="Chromosome 2"/>
</dbReference>
<dbReference type="InterPro" id="IPR011049">
    <property type="entry name" value="Serralysin-like_metalloprot_C"/>
</dbReference>
<dbReference type="NCBIfam" id="TIGR03660">
    <property type="entry name" value="T1SS_rpt_143"/>
    <property type="match status" value="1"/>
</dbReference>
<proteinExistence type="predicted"/>
<gene>
    <name evidence="2" type="ORF">ECB94_25995</name>
</gene>
<dbReference type="InterPro" id="IPR019959">
    <property type="entry name" value="T1SS-143_rpt-cont_dom"/>
</dbReference>
<dbReference type="Pfam" id="PF00353">
    <property type="entry name" value="HemolysinCabind"/>
    <property type="match status" value="1"/>
</dbReference>
<evidence type="ECO:0000256" key="1">
    <source>
        <dbReference type="ARBA" id="ARBA00022837"/>
    </source>
</evidence>
<dbReference type="Gene3D" id="6.20.150.20">
    <property type="match status" value="1"/>
</dbReference>
<sequence>MVPVLYMQLGDVVWKVFADGSWERVSNDEVLLKGVQFVKQEVQELGEDVQLSETQIADTERVLSQTINNLSNNITNANGTVDETNSGSSDSAGFVIALKATLDETIAQAGFDTRPGIFDSQETRPELLALDILSEQAQITVDILDGGDGYENQFEVPNVTIVGTTTDVRDGRIVQITISDQQGNIVEAQAITQDNAYSVTGVVLTELMEGPLSVNAAVSDDFGNSISANDETIKDTLANITVEADGFGDDYLNAIEVSTSAYLGSVANVESGQPINWVITDEQGNSITGSSTVDEVGVWNVNTLDVTTLEDGVLTIEASTIDIAGNPANSTDTIIKDTQALITVSIDDMDGVINENEITNSTISGTVTDVEDGQIVEIVITGQNGSPLNLSATVTNSAWSVSGVDLSSFSNGPLNVVASTVDVAGNPASAADTSTIDVVKPTIDIDTLQGFNILSFRAGNLTTLQGTTGLVEEGLPVTVIVSDGVTTLEFQGNVDNSGNWMVNGIDIGLLDKGVEWTLDAKVSNAVGNTAIDDMPTIILPESLAFSDTVVGIFGSQDKESDIRIQNADFKFYEEQDLIDQLTSNGLSITVTVTNRVITGVRSDGETVFIATLAGDSVNIAFKEVIDQDAPLNSIQTALLVQGTQTDADGTTEVVIGHLPINIVDIAPVLFNDFSFVTEGEVRSGNVLNNDIDLDGALTINKIIVDNVEYAVSGSTPTVVTLSEGQLSVFANGHYNFAANRNQDASTNPKIQFDYFASDQENDFGQATATIFIRDGDAGEVLEGSTSFIEADADLRPQTINAQFSVAPGSDNPDPNSLFFEASTINLLDNLALTSGANLMALSYSLNNDSTVITATSGSQTVFTITLSGAVSSGDSTYVTGNVKIILERPLNHPNKNDLLKLPLLIGGKDTDGTDLESGEFTLLIEDGSDPVLTSISDASVSESDVSTDSASGAGQFDVALGADDLDTNISNNASVYFEIGEQPLVYSNGEEVLYTLSPTGSILTGYIGDISNVVFIISFTSPDASTGGLVDYTFELKQQIDNTSDPMQLPFIVTARDSDKDVTKLTLNVTVNDSGEASLGTTALDVTELPKGTAPDEITTSDSSAIFITASEDNIVEVDLGITSGNAVVDSLGNPITTNGLNIVWRDNGDKTFDGVDENGVVVFRVGLPNDYEVESGLTSSFQLSFRVFKEVDHGNDGSLNELSINLPVVARDVDGTETTAVSTVKIYDGGDPSLVTHDLAIDEALLADSPEVDIVLSNALEFVRGSDAIVAIDIDLSTFNAAGYSSGGDNIMLTASNIDDWYIASQAISGEEVFRIRLNLDGSAEFVLTKPLDHPLGNGTNTLDIDFPVYATDADGDISVVTNLTVVVTDDVPSVTSETLELTEGETFSGNLLSTSAMGVDGATITSFKYESTEYDFLTNDPEVITLTNQNNANSSYGTLTLHSDGRYTIATDTNVDASPALVDDIEFTVTDFDGDTVTSTASLILDDSTGVIRVTNTEIREDETATLDIKVYVGDFDQNENVSAITLSDLQGGTLYLDSVALVPDGSGVVTLTDAQISKGAGDYFVPDGVLTYVPKQNESNTTLTGNVVALVIGATITRTGVADEDVNSENLDISVLPVADAPDWASSQFEYALTEDIDRTFPLNIDAQLADTDTSEKLSYQISNIPNGITIKLDGSKIVEGKSYTQSQLDQMTITVHKDLAGEFSFDIKAIATEKGNSFSSPDDKTEEIANVVVIKVSPDADQPELTVKDIRGLEDQTIDLKAAIFGNLTDTDGSETLKYDIVVQDGWSFTGSGYQLISANTYRVDSEAILNSQALLVPKQDISSVTESLSIQVTAVAIESTIDGLAPVNDEAYSDSKTINIHLKGVVDPPIAQDGGNGNWDFDSNTNTIQSIGSFLEDGLVPLDFEFITSDDDVSETLNILITNIPDDISLVDSAGNPVALTIAEIDPITGNIYQVSNSELAALYIKPLEDFSGRMTFDATVVSTEPDGDSGSFDYTVQIDLLPVVDQSDGLSVVTTGVEDAQISLNLEPRISGDNDKSETLTGYIIDSVPSDLTLYFDGTVISVPSSGLDLETLLDATTPTLDSLLNSGRLSVVPKEDLSDTFSIPIRYEVTDTSGLGDTSEKTIIGELTIAVAAKVEIDTRLETSIDLFVSDDGSPVDVSSAVKFIDEDIDGSEYLDYIILEIPTGYELFVTSSGNEPQQTPDGNWLISAQGLTSDSIQELGKLILDGISIESKTDTPILDIVVKARVVDGDDARYIDGVFQIQVTGHSGGGQPCDPIGPPEPIETGDDIEFDEGTEVLDLSGLLEPDIASDPDNEISFYVPTSSLPDGVELQGNGVIPVYDNDGELIGYSISQTGLSNLQITGLDEDFAGCLSFSIETTETSSCDGSSLTTTQTINIDIKPVVDEIILSTAFTDIDEDVTTDLDLTLVLGDSIELGQTVIGEGDSATGKETVNSFTIAVSGGAQLSADGDPSWLVDNGDGSWTLTDVTKLPEVKLVPPENFSGDLSLTATVSITDKTDCLAETDTQIKTVTKIVTINPIVDPADLVTTDILGDEDSYISLATLSADLIDKDGSENMSLSLSGVPEGAVVVIKSGSSYQLVPNNGPDGGTFNGSPTYEWQLDVATLNDTFILPPLDFSGDIPLELRAITQELATGDTRITESNFTLGVKPIGDDIEFFGLPDSVSGDEDAVIDIPVEITSLETNSDESLTIVVTVKGTDDPNAIDGIESIRIDGKTAKFVQVGNIATATIIVSTSSINSIELFAGNAFGEIDMTITADTLDQNTVLGNRVYDAGPFKQDTVHLSITPEPDEPILTLEYDAIYSIAEGNIPLGLELSLVNPADSETGKLTIIGLPSDITLSKGQASGSDWVVDLADVADLAITGYPVIPGDSPLEFTLTLEPSAELNGNSADGLSTELQITLYDTDTAIDDSATSAFEDDRFLGTSKSDTFDGRGGDDFIDGGNGSDTLTGGAGADTFYFGADELGLITHTDTISDYDTGANTDSIDLSGILAGVSTAAEADQQMDLVQEGSNVRIDLKPDGTTVKHHIVLENTTLEQLYGGNSTSGVAEVDIIQKMIDDQNLILS</sequence>
<protein>
    <submittedName>
        <fullName evidence="2">RTX toxin</fullName>
    </submittedName>
</protein>
<accession>A0A3G4VIQ9</accession>
<dbReference type="InterPro" id="IPR001343">
    <property type="entry name" value="Hemolysn_Ca-bd"/>
</dbReference>
<reference evidence="2 3" key="1">
    <citation type="submission" date="2018-11" db="EMBL/GenBank/DDBJ databases">
        <title>Complete Genome Sequence of Vbrio mediterranei 117-T6: a Potential Pathogen Bacteria Isolated from the Conchocelis of Pyropia.</title>
        <authorList>
            <person name="Liu Q."/>
        </authorList>
    </citation>
    <scope>NUCLEOTIDE SEQUENCE [LARGE SCALE GENOMIC DNA]</scope>
    <source>
        <strain evidence="2 3">117-T6</strain>
    </source>
</reference>
<organism evidence="2 3">
    <name type="scientific">Vibrio mediterranei</name>
    <dbReference type="NCBI Taxonomy" id="689"/>
    <lineage>
        <taxon>Bacteria</taxon>
        <taxon>Pseudomonadati</taxon>
        <taxon>Pseudomonadota</taxon>
        <taxon>Gammaproteobacteria</taxon>
        <taxon>Vibrionales</taxon>
        <taxon>Vibrionaceae</taxon>
        <taxon>Vibrio</taxon>
    </lineage>
</organism>
<evidence type="ECO:0000313" key="3">
    <source>
        <dbReference type="Proteomes" id="UP000279760"/>
    </source>
</evidence>
<dbReference type="RefSeq" id="WP_124942132.1">
    <property type="nucleotide sequence ID" value="NZ_CP033578.1"/>
</dbReference>
<dbReference type="InterPro" id="IPR018511">
    <property type="entry name" value="Hemolysin-typ_Ca-bd_CS"/>
</dbReference>
<dbReference type="SUPFAM" id="SSF51120">
    <property type="entry name" value="beta-Roll"/>
    <property type="match status" value="1"/>
</dbReference>
<keyword evidence="1" id="KW-0106">Calcium</keyword>
<dbReference type="GO" id="GO:0005509">
    <property type="term" value="F:calcium ion binding"/>
    <property type="evidence" value="ECO:0007669"/>
    <property type="project" value="InterPro"/>
</dbReference>
<dbReference type="EMBL" id="CP033578">
    <property type="protein sequence ID" value="AYV24694.1"/>
    <property type="molecule type" value="Genomic_DNA"/>
</dbReference>